<dbReference type="OrthoDB" id="6019893at2759"/>
<comment type="caution">
    <text evidence="1">The sequence shown here is derived from an EMBL/GenBank/DDBJ whole genome shotgun (WGS) entry which is preliminary data.</text>
</comment>
<sequence length="56" mass="6389">MVFSSKDDNGNSPLQKLQHHVSRVLKGFSQTPEVQNGTYNPEVLTSQKRQWASFQL</sequence>
<organism evidence="1 2">
    <name type="scientific">Rhododendron simsii</name>
    <name type="common">Sims's rhododendron</name>
    <dbReference type="NCBI Taxonomy" id="118357"/>
    <lineage>
        <taxon>Eukaryota</taxon>
        <taxon>Viridiplantae</taxon>
        <taxon>Streptophyta</taxon>
        <taxon>Embryophyta</taxon>
        <taxon>Tracheophyta</taxon>
        <taxon>Spermatophyta</taxon>
        <taxon>Magnoliopsida</taxon>
        <taxon>eudicotyledons</taxon>
        <taxon>Gunneridae</taxon>
        <taxon>Pentapetalae</taxon>
        <taxon>asterids</taxon>
        <taxon>Ericales</taxon>
        <taxon>Ericaceae</taxon>
        <taxon>Ericoideae</taxon>
        <taxon>Rhodoreae</taxon>
        <taxon>Rhododendron</taxon>
    </lineage>
</organism>
<protein>
    <submittedName>
        <fullName evidence="1">Uncharacterized protein</fullName>
    </submittedName>
</protein>
<accession>A0A834H269</accession>
<dbReference type="Proteomes" id="UP000626092">
    <property type="component" value="Unassembled WGS sequence"/>
</dbReference>
<proteinExistence type="predicted"/>
<keyword evidence="2" id="KW-1185">Reference proteome</keyword>
<dbReference type="EMBL" id="WJXA01000004">
    <property type="protein sequence ID" value="KAF7145503.1"/>
    <property type="molecule type" value="Genomic_DNA"/>
</dbReference>
<dbReference type="AlphaFoldDB" id="A0A834H269"/>
<evidence type="ECO:0000313" key="1">
    <source>
        <dbReference type="EMBL" id="KAF7145503.1"/>
    </source>
</evidence>
<reference evidence="1" key="1">
    <citation type="submission" date="2019-11" db="EMBL/GenBank/DDBJ databases">
        <authorList>
            <person name="Liu Y."/>
            <person name="Hou J."/>
            <person name="Li T.-Q."/>
            <person name="Guan C.-H."/>
            <person name="Wu X."/>
            <person name="Wu H.-Z."/>
            <person name="Ling F."/>
            <person name="Zhang R."/>
            <person name="Shi X.-G."/>
            <person name="Ren J.-P."/>
            <person name="Chen E.-F."/>
            <person name="Sun J.-M."/>
        </authorList>
    </citation>
    <scope>NUCLEOTIDE SEQUENCE</scope>
    <source>
        <strain evidence="1">Adult_tree_wgs_1</strain>
        <tissue evidence="1">Leaves</tissue>
    </source>
</reference>
<name>A0A834H269_RHOSS</name>
<gene>
    <name evidence="1" type="ORF">RHSIM_Rhsim04G0079500</name>
</gene>
<evidence type="ECO:0000313" key="2">
    <source>
        <dbReference type="Proteomes" id="UP000626092"/>
    </source>
</evidence>